<evidence type="ECO:0000313" key="2">
    <source>
        <dbReference type="EMBL" id="AKF10067.1"/>
    </source>
</evidence>
<sequence>MATAPRAKLTYAEYVALESKGDVRHEYLRGEVWAMAGGTPEHGRIQVALAAEIRRALGRRPCVVLSSDVRVRIDASDRTTYPDLSVVCGKRETSAIDPHAITNPVLIVEVLSESSERADRGDKFAHYRRLSSLQEYVLVAQDAPRIEVFRRSEAGWVLTEAGPGEQLVLTSIDATIAVDDVYFDPTA</sequence>
<dbReference type="Proteomes" id="UP000034883">
    <property type="component" value="Chromosome"/>
</dbReference>
<organism evidence="2 3">
    <name type="scientific">Sandaracinus amylolyticus</name>
    <dbReference type="NCBI Taxonomy" id="927083"/>
    <lineage>
        <taxon>Bacteria</taxon>
        <taxon>Pseudomonadati</taxon>
        <taxon>Myxococcota</taxon>
        <taxon>Polyangia</taxon>
        <taxon>Polyangiales</taxon>
        <taxon>Sandaracinaceae</taxon>
        <taxon>Sandaracinus</taxon>
    </lineage>
</organism>
<dbReference type="EMBL" id="CP011125">
    <property type="protein sequence ID" value="AKF10067.1"/>
    <property type="molecule type" value="Genomic_DNA"/>
</dbReference>
<dbReference type="PANTHER" id="PTHR36558">
    <property type="entry name" value="GLR1098 PROTEIN"/>
    <property type="match status" value="1"/>
</dbReference>
<accession>A0A0F6W8F9</accession>
<dbReference type="OrthoDB" id="5503005at2"/>
<keyword evidence="3" id="KW-1185">Reference proteome</keyword>
<evidence type="ECO:0000259" key="1">
    <source>
        <dbReference type="Pfam" id="PF05685"/>
    </source>
</evidence>
<dbReference type="CDD" id="cd06260">
    <property type="entry name" value="DUF820-like"/>
    <property type="match status" value="1"/>
</dbReference>
<dbReference type="PANTHER" id="PTHR36558:SF1">
    <property type="entry name" value="RESTRICTION ENDONUCLEASE DOMAIN-CONTAINING PROTEIN-RELATED"/>
    <property type="match status" value="1"/>
</dbReference>
<dbReference type="InterPro" id="IPR008538">
    <property type="entry name" value="Uma2"/>
</dbReference>
<dbReference type="KEGG" id="samy:DB32_007216"/>
<evidence type="ECO:0000313" key="3">
    <source>
        <dbReference type="Proteomes" id="UP000034883"/>
    </source>
</evidence>
<dbReference type="SUPFAM" id="SSF52980">
    <property type="entry name" value="Restriction endonuclease-like"/>
    <property type="match status" value="1"/>
</dbReference>
<proteinExistence type="predicted"/>
<feature type="domain" description="Putative restriction endonuclease" evidence="1">
    <location>
        <begin position="12"/>
        <end position="169"/>
    </location>
</feature>
<dbReference type="RefSeq" id="WP_053237066.1">
    <property type="nucleotide sequence ID" value="NZ_CP011125.1"/>
</dbReference>
<dbReference type="InterPro" id="IPR012296">
    <property type="entry name" value="Nuclease_put_TT1808"/>
</dbReference>
<dbReference type="Gene3D" id="3.90.1570.10">
    <property type="entry name" value="tt1808, chain A"/>
    <property type="match status" value="1"/>
</dbReference>
<dbReference type="STRING" id="927083.DB32_007216"/>
<reference evidence="2 3" key="1">
    <citation type="submission" date="2015-03" db="EMBL/GenBank/DDBJ databases">
        <title>Genome assembly of Sandaracinus amylolyticus DSM 53668.</title>
        <authorList>
            <person name="Sharma G."/>
            <person name="Subramanian S."/>
        </authorList>
    </citation>
    <scope>NUCLEOTIDE SEQUENCE [LARGE SCALE GENOMIC DNA]</scope>
    <source>
        <strain evidence="2 3">DSM 53668</strain>
    </source>
</reference>
<gene>
    <name evidence="2" type="ORF">DB32_007216</name>
</gene>
<dbReference type="InterPro" id="IPR011335">
    <property type="entry name" value="Restrct_endonuc-II-like"/>
</dbReference>
<dbReference type="AlphaFoldDB" id="A0A0F6W8F9"/>
<protein>
    <recommendedName>
        <fullName evidence="1">Putative restriction endonuclease domain-containing protein</fullName>
    </recommendedName>
</protein>
<dbReference type="Pfam" id="PF05685">
    <property type="entry name" value="Uma2"/>
    <property type="match status" value="1"/>
</dbReference>
<name>A0A0F6W8F9_9BACT</name>